<keyword evidence="3" id="KW-1185">Reference proteome</keyword>
<dbReference type="EMBL" id="KB467942">
    <property type="protein sequence ID" value="PCH37995.1"/>
    <property type="molecule type" value="Genomic_DNA"/>
</dbReference>
<dbReference type="PANTHER" id="PTHR45648:SF22">
    <property type="entry name" value="GDSL LIPASE_ACYLHYDROLASE FAMILY PROTEIN (AFU_ORTHOLOGUE AFUA_4G14700)"/>
    <property type="match status" value="1"/>
</dbReference>
<dbReference type="Proteomes" id="UP000218811">
    <property type="component" value="Unassembled WGS sequence"/>
</dbReference>
<evidence type="ECO:0000313" key="2">
    <source>
        <dbReference type="EMBL" id="PCH37995.1"/>
    </source>
</evidence>
<dbReference type="OMA" id="HDWIAHD"/>
<evidence type="ECO:0000256" key="1">
    <source>
        <dbReference type="ARBA" id="ARBA00022801"/>
    </source>
</evidence>
<name>A0A2H3J8N9_WOLCO</name>
<dbReference type="InterPro" id="IPR051058">
    <property type="entry name" value="GDSL_Est/Lipase"/>
</dbReference>
<proteinExistence type="predicted"/>
<dbReference type="PANTHER" id="PTHR45648">
    <property type="entry name" value="GDSL LIPASE/ACYLHYDROLASE FAMILY PROTEIN (AFU_ORTHOLOGUE AFUA_4G14700)"/>
    <property type="match status" value="1"/>
</dbReference>
<keyword evidence="1" id="KW-0378">Hydrolase</keyword>
<evidence type="ECO:0000313" key="3">
    <source>
        <dbReference type="Proteomes" id="UP000218811"/>
    </source>
</evidence>
<dbReference type="AlphaFoldDB" id="A0A2H3J8N9"/>
<gene>
    <name evidence="2" type="ORF">WOLCODRAFT_135981</name>
</gene>
<dbReference type="Gene3D" id="3.40.50.1110">
    <property type="entry name" value="SGNH hydrolase"/>
    <property type="match status" value="1"/>
</dbReference>
<dbReference type="GO" id="GO:0016788">
    <property type="term" value="F:hydrolase activity, acting on ester bonds"/>
    <property type="evidence" value="ECO:0007669"/>
    <property type="project" value="InterPro"/>
</dbReference>
<dbReference type="Pfam" id="PF00657">
    <property type="entry name" value="Lipase_GDSL"/>
    <property type="match status" value="1"/>
</dbReference>
<dbReference type="InterPro" id="IPR001087">
    <property type="entry name" value="GDSL"/>
</dbReference>
<protein>
    <submittedName>
        <fullName evidence="2">Carbohydrate esterase family 16 protein</fullName>
    </submittedName>
</protein>
<accession>A0A2H3J8N9</accession>
<dbReference type="STRING" id="742152.A0A2H3J8N9"/>
<dbReference type="SUPFAM" id="SSF52266">
    <property type="entry name" value="SGNH hydrolase"/>
    <property type="match status" value="1"/>
</dbReference>
<dbReference type="OrthoDB" id="1600564at2759"/>
<reference evidence="2 3" key="1">
    <citation type="journal article" date="2012" name="Science">
        <title>The Paleozoic origin of enzymatic lignin decomposition reconstructed from 31 fungal genomes.</title>
        <authorList>
            <person name="Floudas D."/>
            <person name="Binder M."/>
            <person name="Riley R."/>
            <person name="Barry K."/>
            <person name="Blanchette R.A."/>
            <person name="Henrissat B."/>
            <person name="Martinez A.T."/>
            <person name="Otillar R."/>
            <person name="Spatafora J.W."/>
            <person name="Yadav J.S."/>
            <person name="Aerts A."/>
            <person name="Benoit I."/>
            <person name="Boyd A."/>
            <person name="Carlson A."/>
            <person name="Copeland A."/>
            <person name="Coutinho P.M."/>
            <person name="de Vries R.P."/>
            <person name="Ferreira P."/>
            <person name="Findley K."/>
            <person name="Foster B."/>
            <person name="Gaskell J."/>
            <person name="Glotzer D."/>
            <person name="Gorecki P."/>
            <person name="Heitman J."/>
            <person name="Hesse C."/>
            <person name="Hori C."/>
            <person name="Igarashi K."/>
            <person name="Jurgens J.A."/>
            <person name="Kallen N."/>
            <person name="Kersten P."/>
            <person name="Kohler A."/>
            <person name="Kuees U."/>
            <person name="Kumar T.K.A."/>
            <person name="Kuo A."/>
            <person name="LaButti K."/>
            <person name="Larrondo L.F."/>
            <person name="Lindquist E."/>
            <person name="Ling A."/>
            <person name="Lombard V."/>
            <person name="Lucas S."/>
            <person name="Lundell T."/>
            <person name="Martin R."/>
            <person name="McLaughlin D.J."/>
            <person name="Morgenstern I."/>
            <person name="Morin E."/>
            <person name="Murat C."/>
            <person name="Nagy L.G."/>
            <person name="Nolan M."/>
            <person name="Ohm R.A."/>
            <person name="Patyshakuliyeva A."/>
            <person name="Rokas A."/>
            <person name="Ruiz-Duenas F.J."/>
            <person name="Sabat G."/>
            <person name="Salamov A."/>
            <person name="Samejima M."/>
            <person name="Schmutz J."/>
            <person name="Slot J.C."/>
            <person name="St John F."/>
            <person name="Stenlid J."/>
            <person name="Sun H."/>
            <person name="Sun S."/>
            <person name="Syed K."/>
            <person name="Tsang A."/>
            <person name="Wiebenga A."/>
            <person name="Young D."/>
            <person name="Pisabarro A."/>
            <person name="Eastwood D.C."/>
            <person name="Martin F."/>
            <person name="Cullen D."/>
            <person name="Grigoriev I.V."/>
            <person name="Hibbett D.S."/>
        </authorList>
    </citation>
    <scope>NUCLEOTIDE SEQUENCE [LARGE SCALE GENOMIC DNA]</scope>
    <source>
        <strain evidence="2 3">MD-104</strain>
    </source>
</reference>
<organism evidence="2 3">
    <name type="scientific">Wolfiporia cocos (strain MD-104)</name>
    <name type="common">Brown rot fungus</name>
    <dbReference type="NCBI Taxonomy" id="742152"/>
    <lineage>
        <taxon>Eukaryota</taxon>
        <taxon>Fungi</taxon>
        <taxon>Dikarya</taxon>
        <taxon>Basidiomycota</taxon>
        <taxon>Agaricomycotina</taxon>
        <taxon>Agaricomycetes</taxon>
        <taxon>Polyporales</taxon>
        <taxon>Phaeolaceae</taxon>
        <taxon>Wolfiporia</taxon>
    </lineage>
</organism>
<dbReference type="InterPro" id="IPR036514">
    <property type="entry name" value="SGNH_hydro_sf"/>
</dbReference>
<sequence length="273" mass="30966">MSSRPIRPSWKGFSNISYLVIFGDSYCDVGYELYSPYPTQEEPFGVAFPGKTYTEPETPNWVGHLVTEYTHQPVLVYDYAHGGDGVDEVCEQINYKFIPGVAAKPKWAPWQSTDTLFICWIGINDCASESGEAIREDVKRLFTEQERLYKVGARNFLFIDVPPIHRSPIGLALQAAGQGGSFTYEVWNSQLKESIAQFSAAHSDATIFLFSSWDTFNRVLDNPVAHGFTPKDPVKKWGGIWYDHLHPTSRMHDWIAHDLADFLNAQPPHQEDE</sequence>